<evidence type="ECO:0000313" key="3">
    <source>
        <dbReference type="EMBL" id="CDP20766.1"/>
    </source>
</evidence>
<sequence>AENWLSKKAKCLGQDALRWRHLSPPPPFFFSLSFPCYSSHQFRSDLAEFILRIGTKLDFVFQIRNLSWNMTIDHWEKTKITICPLVFGIWYVTILYFFVVFLSSQELSSTRSADIIRIPSRVDPPVNRVGISISVDHHLLPSQFNKNYFLGVQVSTFRPSIHVHKYYKSFLRHEPSSNQKWGRHIQQFLGVVNYVREFIPKALKHISPLTKMLKKDPPPWGKSQTTARYIFQENRCIPPEIWPGPYGSWNYQNTHPYWTQIRKAKKEWTDKMNSSEFQDSQMPDNFTQQPESSHTERSIPKY</sequence>
<feature type="compositionally biased region" description="Basic and acidic residues" evidence="1">
    <location>
        <begin position="293"/>
        <end position="302"/>
    </location>
</feature>
<feature type="compositionally biased region" description="Polar residues" evidence="1">
    <location>
        <begin position="271"/>
        <end position="292"/>
    </location>
</feature>
<keyword evidence="4" id="KW-1185">Reference proteome</keyword>
<dbReference type="EMBL" id="HG740800">
    <property type="protein sequence ID" value="CDP20766.1"/>
    <property type="molecule type" value="Genomic_DNA"/>
</dbReference>
<organism evidence="3 4">
    <name type="scientific">Coffea canephora</name>
    <name type="common">Robusta coffee</name>
    <dbReference type="NCBI Taxonomy" id="49390"/>
    <lineage>
        <taxon>Eukaryota</taxon>
        <taxon>Viridiplantae</taxon>
        <taxon>Streptophyta</taxon>
        <taxon>Embryophyta</taxon>
        <taxon>Tracheophyta</taxon>
        <taxon>Spermatophyta</taxon>
        <taxon>Magnoliopsida</taxon>
        <taxon>eudicotyledons</taxon>
        <taxon>Gunneridae</taxon>
        <taxon>Pentapetalae</taxon>
        <taxon>asterids</taxon>
        <taxon>lamiids</taxon>
        <taxon>Gentianales</taxon>
        <taxon>Rubiaceae</taxon>
        <taxon>Ixoroideae</taxon>
        <taxon>Gardenieae complex</taxon>
        <taxon>Bertiereae - Coffeeae clade</taxon>
        <taxon>Coffeeae</taxon>
        <taxon>Coffea</taxon>
    </lineage>
</organism>
<protein>
    <submittedName>
        <fullName evidence="3">DH200=94 genomic scaffold, scaffold_1716</fullName>
    </submittedName>
</protein>
<evidence type="ECO:0000313" key="4">
    <source>
        <dbReference type="Proteomes" id="UP000295252"/>
    </source>
</evidence>
<dbReference type="InterPro" id="IPR043128">
    <property type="entry name" value="Rev_trsase/Diguanyl_cyclase"/>
</dbReference>
<feature type="non-terminal residue" evidence="3">
    <location>
        <position position="1"/>
    </location>
</feature>
<name>A0A068VJ92_COFCA</name>
<evidence type="ECO:0000256" key="1">
    <source>
        <dbReference type="SAM" id="MobiDB-lite"/>
    </source>
</evidence>
<gene>
    <name evidence="3" type="ORF">GSCOC_T00007678001</name>
</gene>
<keyword evidence="2" id="KW-0812">Transmembrane</keyword>
<keyword evidence="2" id="KW-0472">Membrane</keyword>
<feature type="region of interest" description="Disordered" evidence="1">
    <location>
        <begin position="269"/>
        <end position="302"/>
    </location>
</feature>
<feature type="transmembrane region" description="Helical" evidence="2">
    <location>
        <begin position="80"/>
        <end position="102"/>
    </location>
</feature>
<dbReference type="Proteomes" id="UP000295252">
    <property type="component" value="Unassembled WGS sequence"/>
</dbReference>
<proteinExistence type="predicted"/>
<accession>A0A068VJ92</accession>
<dbReference type="Gramene" id="CDP20766">
    <property type="protein sequence ID" value="CDP20766"/>
    <property type="gene ID" value="GSCOC_T00007678001"/>
</dbReference>
<dbReference type="InterPro" id="IPR043502">
    <property type="entry name" value="DNA/RNA_pol_sf"/>
</dbReference>
<dbReference type="AlphaFoldDB" id="A0A068VJ92"/>
<reference evidence="4" key="1">
    <citation type="journal article" date="2014" name="Science">
        <title>The coffee genome provides insight into the convergent evolution of caffeine biosynthesis.</title>
        <authorList>
            <person name="Denoeud F."/>
            <person name="Carretero-Paulet L."/>
            <person name="Dereeper A."/>
            <person name="Droc G."/>
            <person name="Guyot R."/>
            <person name="Pietrella M."/>
            <person name="Zheng C."/>
            <person name="Alberti A."/>
            <person name="Anthony F."/>
            <person name="Aprea G."/>
            <person name="Aury J.M."/>
            <person name="Bento P."/>
            <person name="Bernard M."/>
            <person name="Bocs S."/>
            <person name="Campa C."/>
            <person name="Cenci A."/>
            <person name="Combes M.C."/>
            <person name="Crouzillat D."/>
            <person name="Da Silva C."/>
            <person name="Daddiego L."/>
            <person name="De Bellis F."/>
            <person name="Dussert S."/>
            <person name="Garsmeur O."/>
            <person name="Gayraud T."/>
            <person name="Guignon V."/>
            <person name="Jahn K."/>
            <person name="Jamilloux V."/>
            <person name="Joet T."/>
            <person name="Labadie K."/>
            <person name="Lan T."/>
            <person name="Leclercq J."/>
            <person name="Lepelley M."/>
            <person name="Leroy T."/>
            <person name="Li L.T."/>
            <person name="Librado P."/>
            <person name="Lopez L."/>
            <person name="Munoz A."/>
            <person name="Noel B."/>
            <person name="Pallavicini A."/>
            <person name="Perrotta G."/>
            <person name="Poncet V."/>
            <person name="Pot D."/>
            <person name="Priyono X."/>
            <person name="Rigoreau M."/>
            <person name="Rouard M."/>
            <person name="Rozas J."/>
            <person name="Tranchant-Dubreuil C."/>
            <person name="VanBuren R."/>
            <person name="Zhang Q."/>
            <person name="Andrade A.C."/>
            <person name="Argout X."/>
            <person name="Bertrand B."/>
            <person name="de Kochko A."/>
            <person name="Graziosi G."/>
            <person name="Henry R.J."/>
            <person name="Jayarama X."/>
            <person name="Ming R."/>
            <person name="Nagai C."/>
            <person name="Rounsley S."/>
            <person name="Sankoff D."/>
            <person name="Giuliano G."/>
            <person name="Albert V.A."/>
            <person name="Wincker P."/>
            <person name="Lashermes P."/>
        </authorList>
    </citation>
    <scope>NUCLEOTIDE SEQUENCE [LARGE SCALE GENOMIC DNA]</scope>
    <source>
        <strain evidence="4">cv. DH200-94</strain>
    </source>
</reference>
<dbReference type="InParanoid" id="A0A068VJ92"/>
<evidence type="ECO:0000256" key="2">
    <source>
        <dbReference type="SAM" id="Phobius"/>
    </source>
</evidence>
<keyword evidence="2" id="KW-1133">Transmembrane helix</keyword>
<dbReference type="Gene3D" id="3.30.70.270">
    <property type="match status" value="1"/>
</dbReference>
<dbReference type="SUPFAM" id="SSF56672">
    <property type="entry name" value="DNA/RNA polymerases"/>
    <property type="match status" value="1"/>
</dbReference>